<dbReference type="Proteomes" id="UP000287296">
    <property type="component" value="Unassembled WGS sequence"/>
</dbReference>
<evidence type="ECO:0000313" key="1">
    <source>
        <dbReference type="EMBL" id="RST57385.1"/>
    </source>
</evidence>
<name>A0A429X2E6_SIMTE</name>
<evidence type="ECO:0000313" key="2">
    <source>
        <dbReference type="Proteomes" id="UP000287296"/>
    </source>
</evidence>
<protein>
    <submittedName>
        <fullName evidence="1">Uncharacterized protein</fullName>
    </submittedName>
</protein>
<gene>
    <name evidence="1" type="ORF">D5F11_023025</name>
</gene>
<dbReference type="OrthoDB" id="2900783at2"/>
<comment type="caution">
    <text evidence="1">The sequence shown here is derived from an EMBL/GenBank/DDBJ whole genome shotgun (WGS) entry which is preliminary data.</text>
</comment>
<organism evidence="1 2">
    <name type="scientific">Siminovitchia terrae</name>
    <name type="common">Bacillus terrae</name>
    <dbReference type="NCBI Taxonomy" id="1914933"/>
    <lineage>
        <taxon>Bacteria</taxon>
        <taxon>Bacillati</taxon>
        <taxon>Bacillota</taxon>
        <taxon>Bacilli</taxon>
        <taxon>Bacillales</taxon>
        <taxon>Bacillaceae</taxon>
        <taxon>Siminovitchia</taxon>
    </lineage>
</organism>
<dbReference type="AlphaFoldDB" id="A0A429X2E6"/>
<sequence>MTQYKVTPELKHLFSLLNNGNYLAQEVSEHLSEKEQEKMFEIVKDVLSDEMALILEVEIRRKAFKEKHGSEPYTGNRMAGDFN</sequence>
<dbReference type="RefSeq" id="WP_126646667.1">
    <property type="nucleotide sequence ID" value="NZ_QYTW02000035.1"/>
</dbReference>
<proteinExistence type="predicted"/>
<accession>A0A429X2E6</accession>
<dbReference type="EMBL" id="QYTW02000035">
    <property type="protein sequence ID" value="RST57385.1"/>
    <property type="molecule type" value="Genomic_DNA"/>
</dbReference>
<reference evidence="1 2" key="1">
    <citation type="submission" date="2018-12" db="EMBL/GenBank/DDBJ databases">
        <authorList>
            <person name="Sun L."/>
            <person name="Chen Z."/>
        </authorList>
    </citation>
    <scope>NUCLEOTIDE SEQUENCE [LARGE SCALE GENOMIC DNA]</scope>
    <source>
        <strain evidence="1 2">LMG 29736</strain>
    </source>
</reference>